<organism evidence="1 2">
    <name type="scientific">Caenorhabditis nigoni</name>
    <dbReference type="NCBI Taxonomy" id="1611254"/>
    <lineage>
        <taxon>Eukaryota</taxon>
        <taxon>Metazoa</taxon>
        <taxon>Ecdysozoa</taxon>
        <taxon>Nematoda</taxon>
        <taxon>Chromadorea</taxon>
        <taxon>Rhabditida</taxon>
        <taxon>Rhabditina</taxon>
        <taxon>Rhabditomorpha</taxon>
        <taxon>Rhabditoidea</taxon>
        <taxon>Rhabditidae</taxon>
        <taxon>Peloderinae</taxon>
        <taxon>Caenorhabditis</taxon>
    </lineage>
</organism>
<accession>A0A2G5SWV3</accession>
<dbReference type="OrthoDB" id="5810341at2759"/>
<proteinExistence type="predicted"/>
<dbReference type="Proteomes" id="UP000230233">
    <property type="component" value="Chromosome X"/>
</dbReference>
<dbReference type="AlphaFoldDB" id="A0A2G5SWV3"/>
<evidence type="ECO:0000313" key="2">
    <source>
        <dbReference type="Proteomes" id="UP000230233"/>
    </source>
</evidence>
<keyword evidence="2" id="KW-1185">Reference proteome</keyword>
<gene>
    <name evidence="1" type="primary">Cnig_chr_X.g25084</name>
    <name evidence="1" type="ORF">B9Z55_025084</name>
</gene>
<protein>
    <submittedName>
        <fullName evidence="1">Uncharacterized protein</fullName>
    </submittedName>
</protein>
<evidence type="ECO:0000313" key="1">
    <source>
        <dbReference type="EMBL" id="PIC19594.1"/>
    </source>
</evidence>
<sequence>MNPSPASKFKLYPSVIARFRRTSDQMIENMHKHNDKFKETELIIYDQAKRILQAAIGKLEIIISFGVCEFEYMDDVHRAILDYNECTDKYEDIVYEISKLRKQEQDGKEN</sequence>
<comment type="caution">
    <text evidence="1">The sequence shown here is derived from an EMBL/GenBank/DDBJ whole genome shotgun (WGS) entry which is preliminary data.</text>
</comment>
<reference evidence="2" key="1">
    <citation type="submission" date="2017-10" db="EMBL/GenBank/DDBJ databases">
        <title>Rapid genome shrinkage in a self-fertile nematode reveals novel sperm competition proteins.</title>
        <authorList>
            <person name="Yin D."/>
            <person name="Schwarz E.M."/>
            <person name="Thomas C.G."/>
            <person name="Felde R.L."/>
            <person name="Korf I.F."/>
            <person name="Cutter A.D."/>
            <person name="Schartner C.M."/>
            <person name="Ralston E.J."/>
            <person name="Meyer B.J."/>
            <person name="Haag E.S."/>
        </authorList>
    </citation>
    <scope>NUCLEOTIDE SEQUENCE [LARGE SCALE GENOMIC DNA]</scope>
    <source>
        <strain evidence="2">JU1422</strain>
    </source>
</reference>
<dbReference type="EMBL" id="PDUG01000006">
    <property type="protein sequence ID" value="PIC19594.1"/>
    <property type="molecule type" value="Genomic_DNA"/>
</dbReference>
<name>A0A2G5SWV3_9PELO</name>